<dbReference type="InterPro" id="IPR001387">
    <property type="entry name" value="Cro/C1-type_HTH"/>
</dbReference>
<reference evidence="2 4" key="1">
    <citation type="submission" date="2014-12" db="EMBL/GenBank/DDBJ databases">
        <title>Reclassification of Actinobacillus muris as Muribacter muris.</title>
        <authorList>
            <person name="Christensen H."/>
            <person name="Nicklas W."/>
            <person name="Bisgaard M."/>
        </authorList>
    </citation>
    <scope>NUCLEOTIDE SEQUENCE [LARGE SCALE GENOMIC DNA]</scope>
    <source>
        <strain evidence="2 4">Ackerman80-443D</strain>
    </source>
</reference>
<dbReference type="PATRIC" id="fig|67855.3.peg.673"/>
<dbReference type="Proteomes" id="UP000036270">
    <property type="component" value="Unassembled WGS sequence"/>
</dbReference>
<dbReference type="EMBL" id="JWIZ01000022">
    <property type="protein sequence ID" value="KMK51899.1"/>
    <property type="molecule type" value="Genomic_DNA"/>
</dbReference>
<evidence type="ECO:0000313" key="3">
    <source>
        <dbReference type="EMBL" id="TFV13249.1"/>
    </source>
</evidence>
<reference evidence="3 5" key="2">
    <citation type="submission" date="2019-03" db="EMBL/GenBank/DDBJ databases">
        <title>Diversity of the mouse oral microbiome.</title>
        <authorList>
            <person name="Joseph S."/>
            <person name="Aduse-Opoku J."/>
            <person name="Curtis M."/>
            <person name="Wade W."/>
            <person name="Hashim A."/>
        </authorList>
    </citation>
    <scope>NUCLEOTIDE SEQUENCE [LARGE SCALE GENOMIC DNA]</scope>
    <source>
        <strain evidence="3 5">WT12</strain>
    </source>
</reference>
<dbReference type="InterPro" id="IPR010982">
    <property type="entry name" value="Lambda_DNA-bd_dom_sf"/>
</dbReference>
<dbReference type="SUPFAM" id="SSF47413">
    <property type="entry name" value="lambda repressor-like DNA-binding domains"/>
    <property type="match status" value="1"/>
</dbReference>
<dbReference type="CDD" id="cd00093">
    <property type="entry name" value="HTH_XRE"/>
    <property type="match status" value="1"/>
</dbReference>
<gene>
    <name evidence="3" type="ORF">E4T80_01445</name>
    <name evidence="2" type="ORF">RO21_04080</name>
</gene>
<feature type="domain" description="HTH cro/C1-type" evidence="1">
    <location>
        <begin position="42"/>
        <end position="97"/>
    </location>
</feature>
<dbReference type="AlphaFoldDB" id="A0A0J5P8Q6"/>
<sequence>MQDKQTRASKTKKMLDIEQRVQMRNDIMKKLLLNQITLGQALKSLRLNLLAVKQEDYAKIVKISRKTLSDLENDKGNYSIEIINQALRPFEFHIGILPINRLQIKQALESDIK</sequence>
<proteinExistence type="predicted"/>
<comment type="caution">
    <text evidence="2">The sequence shown here is derived from an EMBL/GenBank/DDBJ whole genome shotgun (WGS) entry which is preliminary data.</text>
</comment>
<evidence type="ECO:0000313" key="2">
    <source>
        <dbReference type="EMBL" id="KMK51899.1"/>
    </source>
</evidence>
<evidence type="ECO:0000313" key="5">
    <source>
        <dbReference type="Proteomes" id="UP000297396"/>
    </source>
</evidence>
<dbReference type="PROSITE" id="PS50943">
    <property type="entry name" value="HTH_CROC1"/>
    <property type="match status" value="1"/>
</dbReference>
<keyword evidence="4" id="KW-1185">Reference proteome</keyword>
<evidence type="ECO:0000313" key="4">
    <source>
        <dbReference type="Proteomes" id="UP000036270"/>
    </source>
</evidence>
<dbReference type="OrthoDB" id="6240846at2"/>
<dbReference type="Gene3D" id="1.10.260.40">
    <property type="entry name" value="lambda repressor-like DNA-binding domains"/>
    <property type="match status" value="1"/>
</dbReference>
<evidence type="ECO:0000259" key="1">
    <source>
        <dbReference type="PROSITE" id="PS50943"/>
    </source>
</evidence>
<organism evidence="2 4">
    <name type="scientific">Muribacter muris</name>
    <dbReference type="NCBI Taxonomy" id="67855"/>
    <lineage>
        <taxon>Bacteria</taxon>
        <taxon>Pseudomonadati</taxon>
        <taxon>Pseudomonadota</taxon>
        <taxon>Gammaproteobacteria</taxon>
        <taxon>Pasteurellales</taxon>
        <taxon>Pasteurellaceae</taxon>
        <taxon>Muribacter</taxon>
    </lineage>
</organism>
<dbReference type="GO" id="GO:0003677">
    <property type="term" value="F:DNA binding"/>
    <property type="evidence" value="ECO:0007669"/>
    <property type="project" value="InterPro"/>
</dbReference>
<dbReference type="EMBL" id="SPPA01000002">
    <property type="protein sequence ID" value="TFV13249.1"/>
    <property type="molecule type" value="Genomic_DNA"/>
</dbReference>
<dbReference type="Proteomes" id="UP000297396">
    <property type="component" value="Unassembled WGS sequence"/>
</dbReference>
<accession>A0A0J5P8Q6</accession>
<protein>
    <submittedName>
        <fullName evidence="3">Helix-turn-helix domain-containing protein</fullName>
    </submittedName>
    <submittedName>
        <fullName evidence="2">Transcriptional regulator</fullName>
    </submittedName>
</protein>
<dbReference type="STRING" id="67855.RO21_04080"/>
<name>A0A0J5P8Q6_9PAST</name>